<dbReference type="GO" id="GO:0008270">
    <property type="term" value="F:zinc ion binding"/>
    <property type="evidence" value="ECO:0007669"/>
    <property type="project" value="UniProtKB-KW"/>
</dbReference>
<evidence type="ECO:0000313" key="12">
    <source>
        <dbReference type="EMBL" id="KAJ6831445.1"/>
    </source>
</evidence>
<keyword evidence="13" id="KW-1185">Reference proteome</keyword>
<reference evidence="12" key="1">
    <citation type="journal article" date="2023" name="GigaByte">
        <title>Genome assembly of the bearded iris, Iris pallida Lam.</title>
        <authorList>
            <person name="Bruccoleri R.E."/>
            <person name="Oakeley E.J."/>
            <person name="Faust A.M.E."/>
            <person name="Altorfer M."/>
            <person name="Dessus-Babus S."/>
            <person name="Burckhardt D."/>
            <person name="Oertli M."/>
            <person name="Naumann U."/>
            <person name="Petersen F."/>
            <person name="Wong J."/>
        </authorList>
    </citation>
    <scope>NUCLEOTIDE SEQUENCE</scope>
    <source>
        <strain evidence="12">GSM-AAB239-AS_SAM_17_03QT</strain>
    </source>
</reference>
<keyword evidence="7 8" id="KW-0539">Nucleus</keyword>
<dbReference type="GO" id="GO:0005634">
    <property type="term" value="C:nucleus"/>
    <property type="evidence" value="ECO:0007669"/>
    <property type="project" value="UniProtKB-SubCell"/>
</dbReference>
<dbReference type="GO" id="GO:0003700">
    <property type="term" value="F:DNA-binding transcription factor activity"/>
    <property type="evidence" value="ECO:0007669"/>
    <property type="project" value="UniProtKB-UniRule"/>
</dbReference>
<comment type="subcellular location">
    <subcellularLocation>
        <location evidence="8 9">Nucleus</location>
    </subcellularLocation>
</comment>
<comment type="caution">
    <text evidence="12">The sequence shown here is derived from an EMBL/GenBank/DDBJ whole genome shotgun (WGS) entry which is preliminary data.</text>
</comment>
<protein>
    <recommendedName>
        <fullName evidence="9">Dof zinc finger protein</fullName>
    </recommendedName>
</protein>
<evidence type="ECO:0000259" key="11">
    <source>
        <dbReference type="PROSITE" id="PS50884"/>
    </source>
</evidence>
<dbReference type="PROSITE" id="PS01361">
    <property type="entry name" value="ZF_DOF_1"/>
    <property type="match status" value="1"/>
</dbReference>
<gene>
    <name evidence="12" type="ORF">M6B38_348970</name>
</gene>
<feature type="domain" description="Dof-type" evidence="11">
    <location>
        <begin position="78"/>
        <end position="132"/>
    </location>
</feature>
<sequence length="326" mass="36097">MKRSDMKRVWSCSSDVQSKPKGLGFMKKQMGEDQLLVPSSIITGTGAAGTATRTAVPIPQQQSLVAERKARPQKEQALHCPRCNSTNTKFCYYNNYSLTQPRYICKACRRYWTEGGSLRNVPVGGGSRKNKRHSSSSSNHPSAASAAVPSSNMNKSHLPPQIPSSSPQPPPPFPTTTSQAFNHEVHDLNLAYPNYNHNFLSMERNNINSTSSGISAMELLRSTGITARGLGPLMPMHMPMSMAPPPQESGGAGVLHSAGMFPFDGSVGGGSMQEEGSRSRMFFSLRRPEARAAQGPRRGASYFLEWHDGWRRRRCWIMVNRKRREW</sequence>
<dbReference type="InterPro" id="IPR003851">
    <property type="entry name" value="Znf_Dof"/>
</dbReference>
<organism evidence="12 13">
    <name type="scientific">Iris pallida</name>
    <name type="common">Sweet iris</name>
    <dbReference type="NCBI Taxonomy" id="29817"/>
    <lineage>
        <taxon>Eukaryota</taxon>
        <taxon>Viridiplantae</taxon>
        <taxon>Streptophyta</taxon>
        <taxon>Embryophyta</taxon>
        <taxon>Tracheophyta</taxon>
        <taxon>Spermatophyta</taxon>
        <taxon>Magnoliopsida</taxon>
        <taxon>Liliopsida</taxon>
        <taxon>Asparagales</taxon>
        <taxon>Iridaceae</taxon>
        <taxon>Iridoideae</taxon>
        <taxon>Irideae</taxon>
        <taxon>Iris</taxon>
    </lineage>
</organism>
<evidence type="ECO:0000256" key="4">
    <source>
        <dbReference type="ARBA" id="ARBA00023015"/>
    </source>
</evidence>
<evidence type="ECO:0000256" key="2">
    <source>
        <dbReference type="ARBA" id="ARBA00022771"/>
    </source>
</evidence>
<feature type="region of interest" description="Disordered" evidence="10">
    <location>
        <begin position="119"/>
        <end position="179"/>
    </location>
</feature>
<dbReference type="PANTHER" id="PTHR31992:SF285">
    <property type="entry name" value="DOF ZINC FINGER PROTEIN DOF4.6"/>
    <property type="match status" value="1"/>
</dbReference>
<comment type="function">
    <text evidence="9">Transcription factor that binds specifically to a 5'-AA[AG]G-3' consensus core sequence.</text>
</comment>
<feature type="compositionally biased region" description="Low complexity" evidence="10">
    <location>
        <begin position="135"/>
        <end position="151"/>
    </location>
</feature>
<feature type="compositionally biased region" description="Pro residues" evidence="10">
    <location>
        <begin position="160"/>
        <end position="174"/>
    </location>
</feature>
<name>A0AAX6GSZ2_IRIPA</name>
<keyword evidence="1 9" id="KW-0479">Metal-binding</keyword>
<dbReference type="AlphaFoldDB" id="A0AAX6GSZ2"/>
<evidence type="ECO:0000256" key="7">
    <source>
        <dbReference type="ARBA" id="ARBA00023242"/>
    </source>
</evidence>
<evidence type="ECO:0000313" key="13">
    <source>
        <dbReference type="Proteomes" id="UP001140949"/>
    </source>
</evidence>
<evidence type="ECO:0000256" key="8">
    <source>
        <dbReference type="PROSITE-ProRule" id="PRU00071"/>
    </source>
</evidence>
<keyword evidence="4 9" id="KW-0805">Transcription regulation</keyword>
<evidence type="ECO:0000256" key="10">
    <source>
        <dbReference type="SAM" id="MobiDB-lite"/>
    </source>
</evidence>
<dbReference type="Pfam" id="PF02701">
    <property type="entry name" value="Zn_ribbon_Dof"/>
    <property type="match status" value="1"/>
</dbReference>
<evidence type="ECO:0000256" key="9">
    <source>
        <dbReference type="RuleBase" id="RU369094"/>
    </source>
</evidence>
<keyword evidence="3 9" id="KW-0862">Zinc</keyword>
<evidence type="ECO:0000256" key="5">
    <source>
        <dbReference type="ARBA" id="ARBA00023125"/>
    </source>
</evidence>
<keyword evidence="2 8" id="KW-0863">Zinc-finger</keyword>
<keyword evidence="5 8" id="KW-0238">DNA-binding</keyword>
<evidence type="ECO:0000256" key="3">
    <source>
        <dbReference type="ARBA" id="ARBA00022833"/>
    </source>
</evidence>
<reference evidence="12" key="2">
    <citation type="submission" date="2023-04" db="EMBL/GenBank/DDBJ databases">
        <authorList>
            <person name="Bruccoleri R.E."/>
            <person name="Oakeley E.J."/>
            <person name="Faust A.-M."/>
            <person name="Dessus-Babus S."/>
            <person name="Altorfer M."/>
            <person name="Burckhardt D."/>
            <person name="Oertli M."/>
            <person name="Naumann U."/>
            <person name="Petersen F."/>
            <person name="Wong J."/>
        </authorList>
    </citation>
    <scope>NUCLEOTIDE SEQUENCE</scope>
    <source>
        <strain evidence="12">GSM-AAB239-AS_SAM_17_03QT</strain>
        <tissue evidence="12">Leaf</tissue>
    </source>
</reference>
<dbReference type="Proteomes" id="UP001140949">
    <property type="component" value="Unassembled WGS sequence"/>
</dbReference>
<evidence type="ECO:0000256" key="6">
    <source>
        <dbReference type="ARBA" id="ARBA00023163"/>
    </source>
</evidence>
<keyword evidence="6 9" id="KW-0804">Transcription</keyword>
<dbReference type="EMBL" id="JANAVB010016797">
    <property type="protein sequence ID" value="KAJ6831445.1"/>
    <property type="molecule type" value="Genomic_DNA"/>
</dbReference>
<dbReference type="PANTHER" id="PTHR31992">
    <property type="entry name" value="DOF ZINC FINGER PROTEIN DOF1.4-RELATED"/>
    <property type="match status" value="1"/>
</dbReference>
<accession>A0AAX6GSZ2</accession>
<evidence type="ECO:0000256" key="1">
    <source>
        <dbReference type="ARBA" id="ARBA00022723"/>
    </source>
</evidence>
<dbReference type="PROSITE" id="PS50884">
    <property type="entry name" value="ZF_DOF_2"/>
    <property type="match status" value="1"/>
</dbReference>
<proteinExistence type="predicted"/>
<dbReference type="GO" id="GO:0003677">
    <property type="term" value="F:DNA binding"/>
    <property type="evidence" value="ECO:0007669"/>
    <property type="project" value="UniProtKB-UniRule"/>
</dbReference>
<dbReference type="InterPro" id="IPR045174">
    <property type="entry name" value="Dof"/>
</dbReference>